<proteinExistence type="inferred from homology"/>
<dbReference type="GO" id="GO:0016791">
    <property type="term" value="F:phosphatase activity"/>
    <property type="evidence" value="ECO:0007669"/>
    <property type="project" value="TreeGrafter"/>
</dbReference>
<evidence type="ECO:0000256" key="1">
    <source>
        <dbReference type="ARBA" id="ARBA00008950"/>
    </source>
</evidence>
<dbReference type="Pfam" id="PF12850">
    <property type="entry name" value="Metallophos_2"/>
    <property type="match status" value="1"/>
</dbReference>
<dbReference type="InterPro" id="IPR011152">
    <property type="entry name" value="Pesterase_MJ0912"/>
</dbReference>
<reference evidence="3 4" key="1">
    <citation type="submission" date="2017-06" db="EMBL/GenBank/DDBJ databases">
        <title>Novel microbial phyla capable of carbon fixation and sulfur reduction in deep-sea sediments.</title>
        <authorList>
            <person name="Huang J."/>
            <person name="Baker B."/>
            <person name="Wang Y."/>
        </authorList>
    </citation>
    <scope>NUCLEOTIDE SEQUENCE [LARGE SCALE GENOMIC DNA]</scope>
    <source>
        <strain evidence="3">B3_LCP</strain>
    </source>
</reference>
<comment type="caution">
    <text evidence="3">The sequence shown here is derived from an EMBL/GenBank/DDBJ whole genome shotgun (WGS) entry which is preliminary data.</text>
</comment>
<organism evidence="3 4">
    <name type="scientific">candidate division LCP-89 bacterium B3_LCP</name>
    <dbReference type="NCBI Taxonomy" id="2012998"/>
    <lineage>
        <taxon>Bacteria</taxon>
        <taxon>Pseudomonadati</taxon>
        <taxon>Bacteria division LCP-89</taxon>
    </lineage>
</organism>
<comment type="similarity">
    <text evidence="1">Belongs to the metallophosphoesterase superfamily. YfcE family.</text>
</comment>
<dbReference type="InterPro" id="IPR029052">
    <property type="entry name" value="Metallo-depent_PP-like"/>
</dbReference>
<sequence length="232" mass="25801">MKLALISDIHSNLEALTAALEAVERFKPDELICLGDIVGYGADPGECIELVRNHTSRVIMGNHDAAVANLLQPENNFNDYALTAIHWTRSVLSDDHRDYLKTLPLEILFDDLHLVHGTPGNPGSFDYVLTTYDAEVQFTNIKGSNCFIGHTHRPGIYMERDPVDKTQPKRIINIGSVGQPRDGDPRLCFALYETKTEEVEFIRVEYDIETAATKIRTAGLPALLAERLGRGG</sequence>
<dbReference type="InterPro" id="IPR024654">
    <property type="entry name" value="Calcineurin-like_PHP_lpxH"/>
</dbReference>
<dbReference type="EMBL" id="NJBN01000002">
    <property type="protein sequence ID" value="TKJ41524.1"/>
    <property type="molecule type" value="Genomic_DNA"/>
</dbReference>
<dbReference type="PIRSF" id="PIRSF000883">
    <property type="entry name" value="Pesterase_MJ0912"/>
    <property type="match status" value="1"/>
</dbReference>
<dbReference type="Gene3D" id="3.60.21.10">
    <property type="match status" value="1"/>
</dbReference>
<accession>A0A532V2S3</accession>
<evidence type="ECO:0000313" key="3">
    <source>
        <dbReference type="EMBL" id="TKJ41524.1"/>
    </source>
</evidence>
<evidence type="ECO:0000259" key="2">
    <source>
        <dbReference type="Pfam" id="PF12850"/>
    </source>
</evidence>
<dbReference type="PANTHER" id="PTHR42850">
    <property type="entry name" value="METALLOPHOSPHOESTERASE"/>
    <property type="match status" value="1"/>
</dbReference>
<gene>
    <name evidence="3" type="ORF">CEE37_02885</name>
</gene>
<dbReference type="AlphaFoldDB" id="A0A532V2S3"/>
<dbReference type="SUPFAM" id="SSF56300">
    <property type="entry name" value="Metallo-dependent phosphatases"/>
    <property type="match status" value="1"/>
</dbReference>
<dbReference type="InterPro" id="IPR050126">
    <property type="entry name" value="Ap4A_hydrolase"/>
</dbReference>
<protein>
    <submittedName>
        <fullName evidence="3">Metallophosphoesterase</fullName>
    </submittedName>
</protein>
<dbReference type="PANTHER" id="PTHR42850:SF2">
    <property type="entry name" value="BLL5683 PROTEIN"/>
    <property type="match status" value="1"/>
</dbReference>
<dbReference type="GO" id="GO:0005737">
    <property type="term" value="C:cytoplasm"/>
    <property type="evidence" value="ECO:0007669"/>
    <property type="project" value="TreeGrafter"/>
</dbReference>
<evidence type="ECO:0000313" key="4">
    <source>
        <dbReference type="Proteomes" id="UP000319619"/>
    </source>
</evidence>
<dbReference type="Proteomes" id="UP000319619">
    <property type="component" value="Unassembled WGS sequence"/>
</dbReference>
<name>A0A532V2S3_UNCL8</name>
<feature type="domain" description="Calcineurin-like phosphoesterase" evidence="2">
    <location>
        <begin position="1"/>
        <end position="196"/>
    </location>
</feature>